<keyword evidence="12" id="KW-0963">Cytoplasm</keyword>
<sequence>MAKKKYYVVWKGRKPGVYNSWAACEQQVKGYRGASFRSFPTKDEAEQAYSQTHREDVNSLSNEVYIEESISVDAGSHGNPGFVEYKGVCTKTGEILFSHPGFKMGTNNMGEFLAIVHALAFCKKGNSEKPIYTDSGTAINWVKKKKANSSLKRTPETEEIWNTVERAEKWLKENEWKNPILKWNTKDWGEIKADYGRK</sequence>
<dbReference type="InterPro" id="IPR009027">
    <property type="entry name" value="Ribosomal_bL9/RNase_H1_N"/>
</dbReference>
<feature type="domain" description="RNase H type-1" evidence="14">
    <location>
        <begin position="60"/>
        <end position="198"/>
    </location>
</feature>
<evidence type="ECO:0000256" key="2">
    <source>
        <dbReference type="ARBA" id="ARBA00001946"/>
    </source>
</evidence>
<accession>A0A1G8C9X1</accession>
<dbReference type="EMBL" id="FNDK01000005">
    <property type="protein sequence ID" value="SDH42274.1"/>
    <property type="molecule type" value="Genomic_DNA"/>
</dbReference>
<name>A0A1G8C9X1_9BACI</name>
<dbReference type="InterPro" id="IPR011320">
    <property type="entry name" value="RNase_H1_N"/>
</dbReference>
<keyword evidence="11 12" id="KW-0460">Magnesium</keyword>
<comment type="catalytic activity">
    <reaction evidence="1 12">
        <text>Endonucleolytic cleavage to 5'-phosphomonoester.</text>
        <dbReference type="EC" id="3.1.26.4"/>
    </reaction>
</comment>
<dbReference type="InterPro" id="IPR002156">
    <property type="entry name" value="RNaseH_domain"/>
</dbReference>
<feature type="binding site" evidence="13">
    <location>
        <position position="194"/>
    </location>
    <ligand>
        <name>Mg(2+)</name>
        <dbReference type="ChEBI" id="CHEBI:18420"/>
        <label>1</label>
    </ligand>
</feature>
<evidence type="ECO:0000256" key="9">
    <source>
        <dbReference type="ARBA" id="ARBA00022759"/>
    </source>
</evidence>
<dbReference type="GO" id="GO:0043137">
    <property type="term" value="P:DNA replication, removal of RNA primer"/>
    <property type="evidence" value="ECO:0007669"/>
    <property type="project" value="TreeGrafter"/>
</dbReference>
<gene>
    <name evidence="15" type="ORF">SAMN05192534_105112</name>
</gene>
<feature type="binding site" evidence="13">
    <location>
        <position position="73"/>
    </location>
    <ligand>
        <name>Mg(2+)</name>
        <dbReference type="ChEBI" id="CHEBI:18420"/>
        <label>1</label>
    </ligand>
</feature>
<dbReference type="InterPro" id="IPR050092">
    <property type="entry name" value="RNase_H"/>
</dbReference>
<dbReference type="SUPFAM" id="SSF55658">
    <property type="entry name" value="L9 N-domain-like"/>
    <property type="match status" value="1"/>
</dbReference>
<evidence type="ECO:0000256" key="6">
    <source>
        <dbReference type="ARBA" id="ARBA00017721"/>
    </source>
</evidence>
<evidence type="ECO:0000313" key="15">
    <source>
        <dbReference type="EMBL" id="SDH42274.1"/>
    </source>
</evidence>
<dbReference type="InterPro" id="IPR036397">
    <property type="entry name" value="RNaseH_sf"/>
</dbReference>
<organism evidence="15 16">
    <name type="scientific">Alteribacillus persepolensis</name>
    <dbReference type="NCBI Taxonomy" id="568899"/>
    <lineage>
        <taxon>Bacteria</taxon>
        <taxon>Bacillati</taxon>
        <taxon>Bacillota</taxon>
        <taxon>Bacilli</taxon>
        <taxon>Bacillales</taxon>
        <taxon>Bacillaceae</taxon>
        <taxon>Alteribacillus</taxon>
    </lineage>
</organism>
<evidence type="ECO:0000256" key="12">
    <source>
        <dbReference type="PIRNR" id="PIRNR037839"/>
    </source>
</evidence>
<dbReference type="RefSeq" id="WP_091272208.1">
    <property type="nucleotide sequence ID" value="NZ_FNDK01000005.1"/>
</dbReference>
<evidence type="ECO:0000313" key="16">
    <source>
        <dbReference type="Proteomes" id="UP000199163"/>
    </source>
</evidence>
<protein>
    <recommendedName>
        <fullName evidence="6 12">Ribonuclease H</fullName>
        <ecNumber evidence="5 12">3.1.26.4</ecNumber>
    </recommendedName>
</protein>
<dbReference type="GO" id="GO:0046872">
    <property type="term" value="F:metal ion binding"/>
    <property type="evidence" value="ECO:0007669"/>
    <property type="project" value="UniProtKB-KW"/>
</dbReference>
<evidence type="ECO:0000256" key="3">
    <source>
        <dbReference type="ARBA" id="ARBA00004065"/>
    </source>
</evidence>
<evidence type="ECO:0000256" key="10">
    <source>
        <dbReference type="ARBA" id="ARBA00022801"/>
    </source>
</evidence>
<dbReference type="Pfam" id="PF01693">
    <property type="entry name" value="Cauli_VI"/>
    <property type="match status" value="1"/>
</dbReference>
<dbReference type="InterPro" id="IPR017290">
    <property type="entry name" value="RNase_H_bac"/>
</dbReference>
<dbReference type="GO" id="GO:0003676">
    <property type="term" value="F:nucleic acid binding"/>
    <property type="evidence" value="ECO:0007669"/>
    <property type="project" value="UniProtKB-UniRule"/>
</dbReference>
<evidence type="ECO:0000256" key="13">
    <source>
        <dbReference type="PIRSR" id="PIRSR037839-1"/>
    </source>
</evidence>
<dbReference type="InterPro" id="IPR037056">
    <property type="entry name" value="RNase_H1_N_sf"/>
</dbReference>
<dbReference type="Proteomes" id="UP000199163">
    <property type="component" value="Unassembled WGS sequence"/>
</dbReference>
<feature type="binding site" evidence="13">
    <location>
        <position position="134"/>
    </location>
    <ligand>
        <name>Mg(2+)</name>
        <dbReference type="ChEBI" id="CHEBI:18420"/>
        <label>2</label>
    </ligand>
</feature>
<keyword evidence="7 12" id="KW-0540">Nuclease</keyword>
<dbReference type="SUPFAM" id="SSF53098">
    <property type="entry name" value="Ribonuclease H-like"/>
    <property type="match status" value="1"/>
</dbReference>
<dbReference type="PROSITE" id="PS50879">
    <property type="entry name" value="RNASE_H_1"/>
    <property type="match status" value="1"/>
</dbReference>
<evidence type="ECO:0000256" key="8">
    <source>
        <dbReference type="ARBA" id="ARBA00022723"/>
    </source>
</evidence>
<proteinExistence type="inferred from homology"/>
<evidence type="ECO:0000256" key="1">
    <source>
        <dbReference type="ARBA" id="ARBA00000077"/>
    </source>
</evidence>
<dbReference type="EC" id="3.1.26.4" evidence="5 12"/>
<dbReference type="Gene3D" id="3.30.420.10">
    <property type="entry name" value="Ribonuclease H-like superfamily/Ribonuclease H"/>
    <property type="match status" value="1"/>
</dbReference>
<comment type="subcellular location">
    <subcellularLocation>
        <location evidence="12">Cytoplasm</location>
    </subcellularLocation>
</comment>
<keyword evidence="13" id="KW-0464">Manganese</keyword>
<feature type="binding site" evidence="13">
    <location>
        <position position="111"/>
    </location>
    <ligand>
        <name>Mg(2+)</name>
        <dbReference type="ChEBI" id="CHEBI:18420"/>
        <label>2</label>
    </ligand>
</feature>
<keyword evidence="10 12" id="KW-0378">Hydrolase</keyword>
<evidence type="ECO:0000259" key="14">
    <source>
        <dbReference type="PROSITE" id="PS50879"/>
    </source>
</evidence>
<dbReference type="STRING" id="568899.SAMN05192534_105112"/>
<dbReference type="InterPro" id="IPR012337">
    <property type="entry name" value="RNaseH-like_sf"/>
</dbReference>
<keyword evidence="9 12" id="KW-0255">Endonuclease</keyword>
<dbReference type="OrthoDB" id="9811552at2"/>
<keyword evidence="16" id="KW-1185">Reference proteome</keyword>
<dbReference type="GO" id="GO:0005737">
    <property type="term" value="C:cytoplasm"/>
    <property type="evidence" value="ECO:0007669"/>
    <property type="project" value="UniProtKB-SubCell"/>
</dbReference>
<dbReference type="PANTHER" id="PTHR10642">
    <property type="entry name" value="RIBONUCLEASE H1"/>
    <property type="match status" value="1"/>
</dbReference>
<dbReference type="AlphaFoldDB" id="A0A1G8C9X1"/>
<dbReference type="Pfam" id="PF00075">
    <property type="entry name" value="RNase_H"/>
    <property type="match status" value="1"/>
</dbReference>
<dbReference type="FunFam" id="3.40.970.10:FF:000002">
    <property type="entry name" value="Ribonuclease H"/>
    <property type="match status" value="1"/>
</dbReference>
<evidence type="ECO:0000256" key="11">
    <source>
        <dbReference type="ARBA" id="ARBA00022842"/>
    </source>
</evidence>
<comment type="cofactor">
    <cofactor evidence="13">
        <name>Mn(2+)</name>
        <dbReference type="ChEBI" id="CHEBI:29035"/>
    </cofactor>
    <cofactor evidence="13">
        <name>Mg(2+)</name>
        <dbReference type="ChEBI" id="CHEBI:18420"/>
    </cofactor>
    <text evidence="13">Binds 2 metal ions per subunit. Manganese or magnesium.</text>
</comment>
<dbReference type="Gene3D" id="3.40.970.10">
    <property type="entry name" value="Ribonuclease H1, N-terminal domain"/>
    <property type="match status" value="1"/>
</dbReference>
<comment type="similarity">
    <text evidence="4 12">Belongs to the RNase H family.</text>
</comment>
<evidence type="ECO:0000256" key="7">
    <source>
        <dbReference type="ARBA" id="ARBA00022722"/>
    </source>
</evidence>
<reference evidence="15 16" key="1">
    <citation type="submission" date="2016-10" db="EMBL/GenBank/DDBJ databases">
        <authorList>
            <person name="de Groot N.N."/>
        </authorList>
    </citation>
    <scope>NUCLEOTIDE SEQUENCE [LARGE SCALE GENOMIC DNA]</scope>
    <source>
        <strain evidence="15 16">DSM 21632</strain>
    </source>
</reference>
<dbReference type="PIRSF" id="PIRSF037839">
    <property type="entry name" value="Ribonuclease_H"/>
    <property type="match status" value="1"/>
</dbReference>
<dbReference type="PANTHER" id="PTHR10642:SF26">
    <property type="entry name" value="RIBONUCLEASE H1"/>
    <property type="match status" value="1"/>
</dbReference>
<evidence type="ECO:0000256" key="5">
    <source>
        <dbReference type="ARBA" id="ARBA00012180"/>
    </source>
</evidence>
<comment type="cofactor">
    <cofactor evidence="2">
        <name>Mg(2+)</name>
        <dbReference type="ChEBI" id="CHEBI:18420"/>
    </cofactor>
</comment>
<evidence type="ECO:0000256" key="4">
    <source>
        <dbReference type="ARBA" id="ARBA00005300"/>
    </source>
</evidence>
<keyword evidence="8 12" id="KW-0479">Metal-binding</keyword>
<comment type="function">
    <text evidence="3 12">Endonuclease that specifically degrades the RNA of RNA-DNA hybrids.</text>
</comment>
<dbReference type="GO" id="GO:0004523">
    <property type="term" value="F:RNA-DNA hybrid ribonuclease activity"/>
    <property type="evidence" value="ECO:0007669"/>
    <property type="project" value="UniProtKB-UniRule"/>
</dbReference>